<dbReference type="SUPFAM" id="SSF51905">
    <property type="entry name" value="FAD/NAD(P)-binding domain"/>
    <property type="match status" value="2"/>
</dbReference>
<keyword evidence="3" id="KW-0285">Flavoprotein</keyword>
<dbReference type="EMBL" id="JABWMH010000002">
    <property type="protein sequence ID" value="NVD27247.1"/>
    <property type="molecule type" value="Genomic_DNA"/>
</dbReference>
<accession>A0ABX2N0K9</accession>
<evidence type="ECO:0000256" key="2">
    <source>
        <dbReference type="ARBA" id="ARBA00010139"/>
    </source>
</evidence>
<dbReference type="Gene3D" id="3.50.50.60">
    <property type="entry name" value="FAD/NAD(P)-binding domain"/>
    <property type="match status" value="2"/>
</dbReference>
<dbReference type="Proteomes" id="UP000652427">
    <property type="component" value="Unassembled WGS sequence"/>
</dbReference>
<proteinExistence type="inferred from homology"/>
<dbReference type="PANTHER" id="PTHR43098">
    <property type="entry name" value="L-ORNITHINE N(5)-MONOOXYGENASE-RELATED"/>
    <property type="match status" value="1"/>
</dbReference>
<evidence type="ECO:0000256" key="5">
    <source>
        <dbReference type="ARBA" id="ARBA00022857"/>
    </source>
</evidence>
<keyword evidence="7" id="KW-0503">Monooxygenase</keyword>
<keyword evidence="10" id="KW-1185">Reference proteome</keyword>
<organism evidence="9 10">
    <name type="scientific">Parasphingorhabdus flavimaris</name>
    <dbReference type="NCBI Taxonomy" id="266812"/>
    <lineage>
        <taxon>Bacteria</taxon>
        <taxon>Pseudomonadati</taxon>
        <taxon>Pseudomonadota</taxon>
        <taxon>Alphaproteobacteria</taxon>
        <taxon>Sphingomonadales</taxon>
        <taxon>Sphingomonadaceae</taxon>
        <taxon>Parasphingorhabdus</taxon>
    </lineage>
</organism>
<sequence length="534" mass="59753">MSGKTTPDYDAVIVGAGFSGIYLLHKLREAGFNILLVDAAAQPGGIWYWNRYPGARVDSQVPLYEFSLPDIWQTWSWTERFPGWEELRTYFRHVCDTLDLWPHMRLGTRVESARFAEKASLWRLHLDGGDTVTARFLLPALGFASKPYVPDIPGLDTFAGEWCHTARWPQEGIDLAGRKICLIGTGASGVQVAQEAAKSADRLTLFQRTPILALPMRQETMTEEGQVCEKQGYPAIFEQRKQTSGGFEYQSLEKSALEVSDEERTAHFEHLWQRGGLKFWYHNFADMLTNREANRYAYDFWRDKVRERIVDPALAEKLAPAEPPHPFGTKRPSLEQNYYEIFAQENVALVDLKETPIVRISADRIETQDGAFDCDLIVFATGFDAGRGGLIDMNITGLGGLGLAQAWNDGLRAYLGMSVTGFPNMLFSYGPLSPSGFANGPTSAEIQGDWICDFLIWLRQGGIKLFDAEPQAETTWTEIVAQAGAMTLFPEADSWYMGANIPSKKRQLINFPSVVGYAAVCDDVAQNAYRGFAT</sequence>
<feature type="domain" description="FAD/NAD(P)-binding" evidence="8">
    <location>
        <begin position="9"/>
        <end position="223"/>
    </location>
</feature>
<evidence type="ECO:0000256" key="4">
    <source>
        <dbReference type="ARBA" id="ARBA00022827"/>
    </source>
</evidence>
<evidence type="ECO:0000256" key="3">
    <source>
        <dbReference type="ARBA" id="ARBA00022630"/>
    </source>
</evidence>
<dbReference type="Pfam" id="PF07992">
    <property type="entry name" value="Pyr_redox_2"/>
    <property type="match status" value="1"/>
</dbReference>
<keyword evidence="4" id="KW-0274">FAD</keyword>
<dbReference type="InterPro" id="IPR023753">
    <property type="entry name" value="FAD/NAD-binding_dom"/>
</dbReference>
<name>A0ABX2N0K9_9SPHN</name>
<evidence type="ECO:0000256" key="6">
    <source>
        <dbReference type="ARBA" id="ARBA00023002"/>
    </source>
</evidence>
<comment type="caution">
    <text evidence="9">The sequence shown here is derived from an EMBL/GenBank/DDBJ whole genome shotgun (WGS) entry which is preliminary data.</text>
</comment>
<reference evidence="9 10" key="1">
    <citation type="submission" date="2020-06" db="EMBL/GenBank/DDBJ databases">
        <authorList>
            <person name="Kim S.-J."/>
            <person name="Park S.-J."/>
        </authorList>
    </citation>
    <scope>NUCLEOTIDE SEQUENCE [LARGE SCALE GENOMIC DNA]</scope>
    <source>
        <strain evidence="9 10">SW-151</strain>
    </source>
</reference>
<protein>
    <submittedName>
        <fullName evidence="9">NAD(P)/FAD-dependent oxidoreductase</fullName>
    </submittedName>
</protein>
<dbReference type="RefSeq" id="WP_100092245.1">
    <property type="nucleotide sequence ID" value="NZ_JABWMH010000002.1"/>
</dbReference>
<keyword evidence="6" id="KW-0560">Oxidoreductase</keyword>
<dbReference type="InterPro" id="IPR036188">
    <property type="entry name" value="FAD/NAD-bd_sf"/>
</dbReference>
<comment type="cofactor">
    <cofactor evidence="1">
        <name>FAD</name>
        <dbReference type="ChEBI" id="CHEBI:57692"/>
    </cofactor>
</comment>
<evidence type="ECO:0000313" key="9">
    <source>
        <dbReference type="EMBL" id="NVD27247.1"/>
    </source>
</evidence>
<keyword evidence="5" id="KW-0521">NADP</keyword>
<evidence type="ECO:0000259" key="8">
    <source>
        <dbReference type="Pfam" id="PF07992"/>
    </source>
</evidence>
<dbReference type="InterPro" id="IPR050775">
    <property type="entry name" value="FAD-binding_Monooxygenases"/>
</dbReference>
<gene>
    <name evidence="9" type="ORF">HUO14_04930</name>
</gene>
<evidence type="ECO:0000256" key="1">
    <source>
        <dbReference type="ARBA" id="ARBA00001974"/>
    </source>
</evidence>
<dbReference type="PANTHER" id="PTHR43098:SF3">
    <property type="entry name" value="L-ORNITHINE N(5)-MONOOXYGENASE-RELATED"/>
    <property type="match status" value="1"/>
</dbReference>
<evidence type="ECO:0000256" key="7">
    <source>
        <dbReference type="ARBA" id="ARBA00023033"/>
    </source>
</evidence>
<evidence type="ECO:0000313" key="10">
    <source>
        <dbReference type="Proteomes" id="UP000652427"/>
    </source>
</evidence>
<comment type="similarity">
    <text evidence="2">Belongs to the FAD-binding monooxygenase family.</text>
</comment>